<feature type="transmembrane region" description="Helical" evidence="1">
    <location>
        <begin position="400"/>
        <end position="424"/>
    </location>
</feature>
<gene>
    <name evidence="3" type="ORF">DFR49_1440</name>
</gene>
<feature type="transmembrane region" description="Helical" evidence="1">
    <location>
        <begin position="299"/>
        <end position="319"/>
    </location>
</feature>
<feature type="transmembrane region" description="Helical" evidence="1">
    <location>
        <begin position="266"/>
        <end position="287"/>
    </location>
</feature>
<keyword evidence="1" id="KW-0812">Transmembrane</keyword>
<keyword evidence="4" id="KW-1185">Reference proteome</keyword>
<feature type="transmembrane region" description="Helical" evidence="1">
    <location>
        <begin position="331"/>
        <end position="354"/>
    </location>
</feature>
<feature type="transmembrane region" description="Helical" evidence="1">
    <location>
        <begin position="34"/>
        <end position="57"/>
    </location>
</feature>
<dbReference type="PANTHER" id="PTHR30590:SF2">
    <property type="entry name" value="INNER MEMBRANE PROTEIN"/>
    <property type="match status" value="1"/>
</dbReference>
<evidence type="ECO:0000256" key="1">
    <source>
        <dbReference type="SAM" id="Phobius"/>
    </source>
</evidence>
<dbReference type="InterPro" id="IPR007349">
    <property type="entry name" value="DUF418"/>
</dbReference>
<protein>
    <recommendedName>
        <fullName evidence="2">DUF418 domain-containing protein</fullName>
    </recommendedName>
</protein>
<feature type="transmembrane region" description="Helical" evidence="1">
    <location>
        <begin position="122"/>
        <end position="155"/>
    </location>
</feature>
<organism evidence="3 4">
    <name type="scientific">Hephaestia caeni</name>
    <dbReference type="NCBI Taxonomy" id="645617"/>
    <lineage>
        <taxon>Bacteria</taxon>
        <taxon>Pseudomonadati</taxon>
        <taxon>Pseudomonadota</taxon>
        <taxon>Alphaproteobacteria</taxon>
        <taxon>Sphingomonadales</taxon>
        <taxon>Sphingomonadaceae</taxon>
        <taxon>Hephaestia</taxon>
    </lineage>
</organism>
<reference evidence="3 4" key="1">
    <citation type="submission" date="2018-08" db="EMBL/GenBank/DDBJ databases">
        <title>Genomic Encyclopedia of Type Strains, Phase IV (KMG-IV): sequencing the most valuable type-strain genomes for metagenomic binning, comparative biology and taxonomic classification.</title>
        <authorList>
            <person name="Goeker M."/>
        </authorList>
    </citation>
    <scope>NUCLEOTIDE SEQUENCE [LARGE SCALE GENOMIC DNA]</scope>
    <source>
        <strain evidence="3 4">DSM 25527</strain>
    </source>
</reference>
<feature type="transmembrane region" description="Helical" evidence="1">
    <location>
        <begin position="78"/>
        <end position="102"/>
    </location>
</feature>
<evidence type="ECO:0000259" key="2">
    <source>
        <dbReference type="Pfam" id="PF04235"/>
    </source>
</evidence>
<evidence type="ECO:0000313" key="4">
    <source>
        <dbReference type="Proteomes" id="UP000266568"/>
    </source>
</evidence>
<dbReference type="EMBL" id="QXDC01000002">
    <property type="protein sequence ID" value="RIA46880.1"/>
    <property type="molecule type" value="Genomic_DNA"/>
</dbReference>
<keyword evidence="1" id="KW-0472">Membrane</keyword>
<dbReference type="PANTHER" id="PTHR30590">
    <property type="entry name" value="INNER MEMBRANE PROTEIN"/>
    <property type="match status" value="1"/>
</dbReference>
<keyword evidence="1" id="KW-1133">Transmembrane helix</keyword>
<sequence length="463" mass="51298">MGRVGMVMNAITTVGAPGLAPVRGTARIEVLDMLRGIALLGILFINIPYMAAPVAQFSADVRAIGWTLPDRIAWSVNYLVWSGTMRCVLQFLFGAGMMILTARAMEPDGPVAVADLYYRRNLWLLAFGVVNAVVLFWPGDILHIYALAALFIFPFRRLGPKLLLTLGLGWSVLFALGIPDYGVREYVTRTELVHDVNRAVATEQAGLPLTRADRSALVDWRRTMEALDRPAETATAIADEQAAHAGSPFAYAAHFWRMWRDLISEWLVWSVIEAVCTMLIGMALWKWGIIQGQRDRGFYLRLLIGCYAIGFTLRGIGLAETLSFSPGPRTIWFTAEVARLALGLGHVALINLAVQTRFGSGLLQPFKAAGRVAFSLYFLQQVLGMWVLFAPWGFNLWGRFGWASMSAIAVSVIAGEIVLANLWLRYFASGPLEWAWRSLAYQRLMPMRRAPQAKLASIPGVTT</sequence>
<dbReference type="InterPro" id="IPR052529">
    <property type="entry name" value="Bact_Transport_Assoc"/>
</dbReference>
<feature type="domain" description="DUF418" evidence="2">
    <location>
        <begin position="285"/>
        <end position="442"/>
    </location>
</feature>
<feature type="transmembrane region" description="Helical" evidence="1">
    <location>
        <begin position="162"/>
        <end position="179"/>
    </location>
</feature>
<proteinExistence type="predicted"/>
<dbReference type="AlphaFoldDB" id="A0A397PBE3"/>
<comment type="caution">
    <text evidence="3">The sequence shown here is derived from an EMBL/GenBank/DDBJ whole genome shotgun (WGS) entry which is preliminary data.</text>
</comment>
<evidence type="ECO:0000313" key="3">
    <source>
        <dbReference type="EMBL" id="RIA46880.1"/>
    </source>
</evidence>
<dbReference type="Proteomes" id="UP000266568">
    <property type="component" value="Unassembled WGS sequence"/>
</dbReference>
<accession>A0A397PBE3</accession>
<dbReference type="Pfam" id="PF04235">
    <property type="entry name" value="DUF418"/>
    <property type="match status" value="1"/>
</dbReference>
<feature type="transmembrane region" description="Helical" evidence="1">
    <location>
        <begin position="374"/>
        <end position="394"/>
    </location>
</feature>
<name>A0A397PBE3_9SPHN</name>